<evidence type="ECO:0000256" key="2">
    <source>
        <dbReference type="ARBA" id="ARBA00004496"/>
    </source>
</evidence>
<evidence type="ECO:0000256" key="1">
    <source>
        <dbReference type="ARBA" id="ARBA00004371"/>
    </source>
</evidence>
<comment type="caution">
    <text evidence="7">The sequence shown here is derived from an EMBL/GenBank/DDBJ whole genome shotgun (WGS) entry which is preliminary data.</text>
</comment>
<evidence type="ECO:0000256" key="5">
    <source>
        <dbReference type="ARBA" id="ARBA00023228"/>
    </source>
</evidence>
<proteinExistence type="inferred from homology"/>
<dbReference type="OrthoDB" id="5784681at2759"/>
<gene>
    <name evidence="7" type="ORF">Mgra_00007460</name>
</gene>
<evidence type="ECO:0000256" key="3">
    <source>
        <dbReference type="ARBA" id="ARBA00007795"/>
    </source>
</evidence>
<sequence length="123" mass="13180">MEKRMEEYADEIMSERNVCGVLCTDTNGALFVSRGTLVSQDCAGVISQLANKAALTDPSLRSLAVSLSGSTNSPTASSASLTKNKTTTNQGLIKFLLKNYFYIESKLLVKTNGVITVAVHVCK</sequence>
<evidence type="ECO:0000256" key="4">
    <source>
        <dbReference type="ARBA" id="ARBA00022490"/>
    </source>
</evidence>
<evidence type="ECO:0000256" key="6">
    <source>
        <dbReference type="ARBA" id="ARBA00032692"/>
    </source>
</evidence>
<dbReference type="GO" id="GO:0071986">
    <property type="term" value="C:Ragulator complex"/>
    <property type="evidence" value="ECO:0007669"/>
    <property type="project" value="InterPro"/>
</dbReference>
<keyword evidence="5" id="KW-0458">Lysosome</keyword>
<dbReference type="GO" id="GO:1904263">
    <property type="term" value="P:positive regulation of TORC1 signaling"/>
    <property type="evidence" value="ECO:0007669"/>
    <property type="project" value="TreeGrafter"/>
</dbReference>
<dbReference type="EMBL" id="JABEBT010000083">
    <property type="protein sequence ID" value="KAF7633183.1"/>
    <property type="molecule type" value="Genomic_DNA"/>
</dbReference>
<keyword evidence="4" id="KW-0963">Cytoplasm</keyword>
<evidence type="ECO:0000313" key="8">
    <source>
        <dbReference type="Proteomes" id="UP000605970"/>
    </source>
</evidence>
<comment type="subcellular location">
    <subcellularLocation>
        <location evidence="2">Cytoplasm</location>
    </subcellularLocation>
    <subcellularLocation>
        <location evidence="1">Lysosome</location>
    </subcellularLocation>
</comment>
<dbReference type="GO" id="GO:0005764">
    <property type="term" value="C:lysosome"/>
    <property type="evidence" value="ECO:0007669"/>
    <property type="project" value="UniProtKB-SubCell"/>
</dbReference>
<accession>A0A8S9ZIY8</accession>
<dbReference type="PANTHER" id="PTHR13342:SF2">
    <property type="entry name" value="RAGULATOR COMPLEX PROTEIN LAMTOR5"/>
    <property type="match status" value="1"/>
</dbReference>
<dbReference type="PANTHER" id="PTHR13342">
    <property type="entry name" value="RAGULATOR COMPLEX PROTEIN LAMTOR5"/>
    <property type="match status" value="1"/>
</dbReference>
<comment type="similarity">
    <text evidence="3">Belongs to the LAMTOR5 family.</text>
</comment>
<dbReference type="Proteomes" id="UP000605970">
    <property type="component" value="Unassembled WGS sequence"/>
</dbReference>
<dbReference type="Gene3D" id="3.30.450.30">
    <property type="entry name" value="Dynein light chain 2a, cytoplasmic"/>
    <property type="match status" value="1"/>
</dbReference>
<keyword evidence="8" id="KW-1185">Reference proteome</keyword>
<organism evidence="7 8">
    <name type="scientific">Meloidogyne graminicola</name>
    <dbReference type="NCBI Taxonomy" id="189291"/>
    <lineage>
        <taxon>Eukaryota</taxon>
        <taxon>Metazoa</taxon>
        <taxon>Ecdysozoa</taxon>
        <taxon>Nematoda</taxon>
        <taxon>Chromadorea</taxon>
        <taxon>Rhabditida</taxon>
        <taxon>Tylenchina</taxon>
        <taxon>Tylenchomorpha</taxon>
        <taxon>Tylenchoidea</taxon>
        <taxon>Meloidogynidae</taxon>
        <taxon>Meloidogyninae</taxon>
        <taxon>Meloidogyne</taxon>
    </lineage>
</organism>
<dbReference type="AlphaFoldDB" id="A0A8S9ZIY8"/>
<reference evidence="7" key="1">
    <citation type="journal article" date="2020" name="Ecol. Evol.">
        <title>Genome structure and content of the rice root-knot nematode (Meloidogyne graminicola).</title>
        <authorList>
            <person name="Phan N.T."/>
            <person name="Danchin E.G.J."/>
            <person name="Klopp C."/>
            <person name="Perfus-Barbeoch L."/>
            <person name="Kozlowski D.K."/>
            <person name="Koutsovoulos G.D."/>
            <person name="Lopez-Roques C."/>
            <person name="Bouchez O."/>
            <person name="Zahm M."/>
            <person name="Besnard G."/>
            <person name="Bellafiore S."/>
        </authorList>
    </citation>
    <scope>NUCLEOTIDE SEQUENCE</scope>
    <source>
        <strain evidence="7">VN-18</strain>
    </source>
</reference>
<name>A0A8S9ZIY8_9BILA</name>
<dbReference type="InterPro" id="IPR024135">
    <property type="entry name" value="LAMTOR5"/>
</dbReference>
<evidence type="ECO:0000313" key="7">
    <source>
        <dbReference type="EMBL" id="KAF7633183.1"/>
    </source>
</evidence>
<dbReference type="GO" id="GO:0043066">
    <property type="term" value="P:negative regulation of apoptotic process"/>
    <property type="evidence" value="ECO:0007669"/>
    <property type="project" value="InterPro"/>
</dbReference>
<dbReference type="GO" id="GO:0071230">
    <property type="term" value="P:cellular response to amino acid stimulus"/>
    <property type="evidence" value="ECO:0007669"/>
    <property type="project" value="TreeGrafter"/>
</dbReference>
<dbReference type="GO" id="GO:0005085">
    <property type="term" value="F:guanyl-nucleotide exchange factor activity"/>
    <property type="evidence" value="ECO:0007669"/>
    <property type="project" value="TreeGrafter"/>
</dbReference>
<protein>
    <recommendedName>
        <fullName evidence="6">Late endosomal/lysosomal adaptor and MAPK and MTOR activator 5</fullName>
    </recommendedName>
</protein>
<dbReference type="Pfam" id="PF16672">
    <property type="entry name" value="LAMTOR5"/>
    <property type="match status" value="1"/>
</dbReference>